<protein>
    <submittedName>
        <fullName evidence="1">Uncharacterized protein</fullName>
    </submittedName>
</protein>
<gene>
    <name evidence="1" type="ORF">SAMN05192585_1363</name>
</gene>
<keyword evidence="2" id="KW-1185">Reference proteome</keyword>
<evidence type="ECO:0000313" key="2">
    <source>
        <dbReference type="Proteomes" id="UP000199182"/>
    </source>
</evidence>
<organism evidence="1 2">
    <name type="scientific">Acetanaerobacterium elongatum</name>
    <dbReference type="NCBI Taxonomy" id="258515"/>
    <lineage>
        <taxon>Bacteria</taxon>
        <taxon>Bacillati</taxon>
        <taxon>Bacillota</taxon>
        <taxon>Clostridia</taxon>
        <taxon>Eubacteriales</taxon>
        <taxon>Oscillospiraceae</taxon>
        <taxon>Acetanaerobacterium</taxon>
    </lineage>
</organism>
<proteinExistence type="predicted"/>
<reference evidence="1 2" key="1">
    <citation type="submission" date="2016-10" db="EMBL/GenBank/DDBJ databases">
        <authorList>
            <person name="de Groot N.N."/>
        </authorList>
    </citation>
    <scope>NUCLEOTIDE SEQUENCE [LARGE SCALE GENOMIC DNA]</scope>
    <source>
        <strain evidence="1 2">CGMCC 1.5012</strain>
    </source>
</reference>
<accession>A0A1H0ETA2</accession>
<dbReference type="Proteomes" id="UP000199182">
    <property type="component" value="Unassembled WGS sequence"/>
</dbReference>
<dbReference type="EMBL" id="FNID01000036">
    <property type="protein sequence ID" value="SDN85585.1"/>
    <property type="molecule type" value="Genomic_DNA"/>
</dbReference>
<evidence type="ECO:0000313" key="1">
    <source>
        <dbReference type="EMBL" id="SDN85585.1"/>
    </source>
</evidence>
<sequence length="79" mass="8187">MGLGVGIKMVEVKGQKTEKVRGSRAPSFVGEAIGLPRILSGLGETAGAQCAPLHLGKTVKTVLYMNTGDGIKTPSFCAR</sequence>
<dbReference type="AlphaFoldDB" id="A0A1H0ETA2"/>
<name>A0A1H0ETA2_9FIRM</name>